<gene>
    <name evidence="2" type="ORF">Cgig2_001043</name>
</gene>
<feature type="region of interest" description="Disordered" evidence="1">
    <location>
        <begin position="308"/>
        <end position="340"/>
    </location>
</feature>
<evidence type="ECO:0000313" key="2">
    <source>
        <dbReference type="EMBL" id="KAJ8427020.1"/>
    </source>
</evidence>
<feature type="compositionally biased region" description="Acidic residues" evidence="1">
    <location>
        <begin position="328"/>
        <end position="340"/>
    </location>
</feature>
<evidence type="ECO:0000313" key="3">
    <source>
        <dbReference type="Proteomes" id="UP001153076"/>
    </source>
</evidence>
<evidence type="ECO:0000256" key="1">
    <source>
        <dbReference type="SAM" id="MobiDB-lite"/>
    </source>
</evidence>
<reference evidence="2" key="1">
    <citation type="submission" date="2022-04" db="EMBL/GenBank/DDBJ databases">
        <title>Carnegiea gigantea Genome sequencing and assembly v2.</title>
        <authorList>
            <person name="Copetti D."/>
            <person name="Sanderson M.J."/>
            <person name="Burquez A."/>
            <person name="Wojciechowski M.F."/>
        </authorList>
    </citation>
    <scope>NUCLEOTIDE SEQUENCE</scope>
    <source>
        <strain evidence="2">SGP5-SGP5p</strain>
        <tissue evidence="2">Aerial part</tissue>
    </source>
</reference>
<dbReference type="OrthoDB" id="1750920at2759"/>
<accession>A0A9Q1GXQ2</accession>
<feature type="region of interest" description="Disordered" evidence="1">
    <location>
        <begin position="64"/>
        <end position="89"/>
    </location>
</feature>
<dbReference type="Proteomes" id="UP001153076">
    <property type="component" value="Unassembled WGS sequence"/>
</dbReference>
<dbReference type="EMBL" id="JAKOGI010001199">
    <property type="protein sequence ID" value="KAJ8427020.1"/>
    <property type="molecule type" value="Genomic_DNA"/>
</dbReference>
<feature type="region of interest" description="Disordered" evidence="1">
    <location>
        <begin position="207"/>
        <end position="271"/>
    </location>
</feature>
<comment type="caution">
    <text evidence="2">The sequence shown here is derived from an EMBL/GenBank/DDBJ whole genome shotgun (WGS) entry which is preliminary data.</text>
</comment>
<proteinExistence type="predicted"/>
<protein>
    <submittedName>
        <fullName evidence="2">Uncharacterized protein</fullName>
    </submittedName>
</protein>
<sequence>MNAYCLPCSKRKRQNYKQRHMERYGQRQRKSYWGRHRKRVNSNEFMNTPLAPAFSVLKRSTGLSKQEGKACSSGPHSSTPRAKRGRPQEVPSKEVIIEVCELRRLASSAWVFGLVYTVQKAPSKTGEMGWYSFNNQKGFMTVIEKKPKIKNQKYDFLFIHRVASWADVLDWKDGKPVRNPFEEVRAMLSPLKKERYRGGDCLSVSALTPQRRKIPQPEPMETEVSGESIRREGPDHGASQEASPLLGSGAGDRLEQANTLRGPPGSVQGLLVPTKFHRERFFKAWVHYVEDRRRVVQAAEDMNEVVFPCDLSNDDDPNHPRSTAPLDGDSEGGSDDDLDV</sequence>
<keyword evidence="3" id="KW-1185">Reference proteome</keyword>
<name>A0A9Q1GXQ2_9CARY</name>
<organism evidence="2 3">
    <name type="scientific">Carnegiea gigantea</name>
    <dbReference type="NCBI Taxonomy" id="171969"/>
    <lineage>
        <taxon>Eukaryota</taxon>
        <taxon>Viridiplantae</taxon>
        <taxon>Streptophyta</taxon>
        <taxon>Embryophyta</taxon>
        <taxon>Tracheophyta</taxon>
        <taxon>Spermatophyta</taxon>
        <taxon>Magnoliopsida</taxon>
        <taxon>eudicotyledons</taxon>
        <taxon>Gunneridae</taxon>
        <taxon>Pentapetalae</taxon>
        <taxon>Caryophyllales</taxon>
        <taxon>Cactineae</taxon>
        <taxon>Cactaceae</taxon>
        <taxon>Cactoideae</taxon>
        <taxon>Echinocereeae</taxon>
        <taxon>Carnegiea</taxon>
    </lineage>
</organism>
<dbReference type="AlphaFoldDB" id="A0A9Q1GXQ2"/>